<organism evidence="2 3">
    <name type="scientific">Talaromyces proteolyticus</name>
    <dbReference type="NCBI Taxonomy" id="1131652"/>
    <lineage>
        <taxon>Eukaryota</taxon>
        <taxon>Fungi</taxon>
        <taxon>Dikarya</taxon>
        <taxon>Ascomycota</taxon>
        <taxon>Pezizomycotina</taxon>
        <taxon>Eurotiomycetes</taxon>
        <taxon>Eurotiomycetidae</taxon>
        <taxon>Eurotiales</taxon>
        <taxon>Trichocomaceae</taxon>
        <taxon>Talaromyces</taxon>
        <taxon>Talaromyces sect. Bacilispori</taxon>
    </lineage>
</organism>
<dbReference type="Pfam" id="PF10346">
    <property type="entry name" value="Con-6"/>
    <property type="match status" value="2"/>
</dbReference>
<sequence length="177" mass="19523">MTSCPATSCAIRHVVADKHGHWPLYKLPVRVVLYQLDLNNIFFHPELFDRTMVSPFEDLDPAGPSPEDRVNALRGYKATINNPRNSEPAKQHAQEMIDAMGGDQVREDLYQLRNPTKDPTRVQGGLKAATKNPRVSEDAKNRAQEKIGALSQNVAQPPDDSGGARGMSGGVPEEPRE</sequence>
<proteinExistence type="predicted"/>
<dbReference type="EMBL" id="JAJTJA010000014">
    <property type="protein sequence ID" value="KAH8690213.1"/>
    <property type="molecule type" value="Genomic_DNA"/>
</dbReference>
<evidence type="ECO:0000313" key="2">
    <source>
        <dbReference type="EMBL" id="KAH8690213.1"/>
    </source>
</evidence>
<comment type="caution">
    <text evidence="2">The sequence shown here is derived from an EMBL/GenBank/DDBJ whole genome shotgun (WGS) entry which is preliminary data.</text>
</comment>
<keyword evidence="3" id="KW-1185">Reference proteome</keyword>
<protein>
    <recommendedName>
        <fullName evidence="4">Conidiation-specific protein 6</fullName>
    </recommendedName>
</protein>
<dbReference type="GO" id="GO:0005737">
    <property type="term" value="C:cytoplasm"/>
    <property type="evidence" value="ECO:0007669"/>
    <property type="project" value="TreeGrafter"/>
</dbReference>
<dbReference type="InterPro" id="IPR018824">
    <property type="entry name" value="Conidiation-specific_6"/>
</dbReference>
<dbReference type="PANTHER" id="PTHR36576">
    <property type="entry name" value="UPF0654 PROTEIN C11D3.01C-RELATED"/>
    <property type="match status" value="1"/>
</dbReference>
<reference evidence="2" key="1">
    <citation type="submission" date="2021-12" db="EMBL/GenBank/DDBJ databases">
        <title>Convergent genome expansion in fungi linked to evolution of root-endophyte symbiosis.</title>
        <authorList>
            <consortium name="DOE Joint Genome Institute"/>
            <person name="Ke Y.-H."/>
            <person name="Bonito G."/>
            <person name="Liao H.-L."/>
            <person name="Looney B."/>
            <person name="Rojas-Flechas A."/>
            <person name="Nash J."/>
            <person name="Hameed K."/>
            <person name="Schadt C."/>
            <person name="Martin F."/>
            <person name="Crous P.W."/>
            <person name="Miettinen O."/>
            <person name="Magnuson J.K."/>
            <person name="Labbe J."/>
            <person name="Jacobson D."/>
            <person name="Doktycz M.J."/>
            <person name="Veneault-Fourrey C."/>
            <person name="Kuo A."/>
            <person name="Mondo S."/>
            <person name="Calhoun S."/>
            <person name="Riley R."/>
            <person name="Ohm R."/>
            <person name="LaButti K."/>
            <person name="Andreopoulos B."/>
            <person name="Pangilinan J."/>
            <person name="Nolan M."/>
            <person name="Tritt A."/>
            <person name="Clum A."/>
            <person name="Lipzen A."/>
            <person name="Daum C."/>
            <person name="Barry K."/>
            <person name="Grigoriev I.V."/>
            <person name="Vilgalys R."/>
        </authorList>
    </citation>
    <scope>NUCLEOTIDE SEQUENCE</scope>
    <source>
        <strain evidence="2">PMI_201</strain>
    </source>
</reference>
<dbReference type="RefSeq" id="XP_046066496.1">
    <property type="nucleotide sequence ID" value="XM_046221548.1"/>
</dbReference>
<dbReference type="AlphaFoldDB" id="A0AAD4KER2"/>
<evidence type="ECO:0000256" key="1">
    <source>
        <dbReference type="SAM" id="MobiDB-lite"/>
    </source>
</evidence>
<evidence type="ECO:0008006" key="4">
    <source>
        <dbReference type="Google" id="ProtNLM"/>
    </source>
</evidence>
<evidence type="ECO:0000313" key="3">
    <source>
        <dbReference type="Proteomes" id="UP001201262"/>
    </source>
</evidence>
<dbReference type="Proteomes" id="UP001201262">
    <property type="component" value="Unassembled WGS sequence"/>
</dbReference>
<name>A0AAD4KER2_9EURO</name>
<accession>A0AAD4KER2</accession>
<gene>
    <name evidence="2" type="ORF">BGW36DRAFT_441089</name>
</gene>
<dbReference type="GeneID" id="70251835"/>
<feature type="region of interest" description="Disordered" evidence="1">
    <location>
        <begin position="114"/>
        <end position="177"/>
    </location>
</feature>
<feature type="compositionally biased region" description="Basic and acidic residues" evidence="1">
    <location>
        <begin position="134"/>
        <end position="145"/>
    </location>
</feature>
<dbReference type="InterPro" id="IPR052670">
    <property type="entry name" value="UPF0654_domain"/>
</dbReference>
<dbReference type="PANTHER" id="PTHR36576:SF2">
    <property type="entry name" value="PROTEIN CON-6, PUTATIVE (AFU_ORTHOLOGUE AFUA_4G03615)-RELATED"/>
    <property type="match status" value="1"/>
</dbReference>